<dbReference type="EMBL" id="JAPMOS010000362">
    <property type="protein sequence ID" value="KAJ4452878.1"/>
    <property type="molecule type" value="Genomic_DNA"/>
</dbReference>
<feature type="domain" description="F-box" evidence="1">
    <location>
        <begin position="17"/>
        <end position="64"/>
    </location>
</feature>
<dbReference type="PROSITE" id="PS50181">
    <property type="entry name" value="FBOX"/>
    <property type="match status" value="1"/>
</dbReference>
<sequence>MENRKSEAEFWSGPPPANPFEQLPPDIVVSILTFLEPRDLAAVSKTSRLFLECGWRNEVIWRNYGRNNGVSPPEGDKSWRQAVEEVLSFHFIPDPPDPENPRLILPHRVEFLSKICTTCLLTPPVTHGIKRVTFAFDDFPDFSNIAVGWSSTTNVPNDYLGNSAASVDWNCSGGLFGAHSPEWEQEAGCQHWGAHDQIGIELNMDRHTVRLFKNGTFVCRCGIPEQWTQVWFGACGRASDQCHHTLVCNLVRVESIPPSAEPELKKK</sequence>
<name>A0ABQ8U189_9EUKA</name>
<evidence type="ECO:0000313" key="3">
    <source>
        <dbReference type="Proteomes" id="UP001141327"/>
    </source>
</evidence>
<keyword evidence="3" id="KW-1185">Reference proteome</keyword>
<dbReference type="Proteomes" id="UP001141327">
    <property type="component" value="Unassembled WGS sequence"/>
</dbReference>
<dbReference type="SMART" id="SM00256">
    <property type="entry name" value="FBOX"/>
    <property type="match status" value="1"/>
</dbReference>
<dbReference type="InterPro" id="IPR043136">
    <property type="entry name" value="B30.2/SPRY_sf"/>
</dbReference>
<protein>
    <recommendedName>
        <fullName evidence="1">F-box domain-containing protein</fullName>
    </recommendedName>
</protein>
<dbReference type="Gene3D" id="1.20.1280.50">
    <property type="match status" value="1"/>
</dbReference>
<comment type="caution">
    <text evidence="2">The sequence shown here is derived from an EMBL/GenBank/DDBJ whole genome shotgun (WGS) entry which is preliminary data.</text>
</comment>
<proteinExistence type="predicted"/>
<dbReference type="InterPro" id="IPR001810">
    <property type="entry name" value="F-box_dom"/>
</dbReference>
<evidence type="ECO:0000259" key="1">
    <source>
        <dbReference type="PROSITE" id="PS50181"/>
    </source>
</evidence>
<reference evidence="2" key="1">
    <citation type="journal article" date="2022" name="bioRxiv">
        <title>Genomics of Preaxostyla Flagellates Illuminates Evolutionary Transitions and the Path Towards Mitochondrial Loss.</title>
        <authorList>
            <person name="Novak L.V.F."/>
            <person name="Treitli S.C."/>
            <person name="Pyrih J."/>
            <person name="Halakuc P."/>
            <person name="Pipaliya S.V."/>
            <person name="Vacek V."/>
            <person name="Brzon O."/>
            <person name="Soukal P."/>
            <person name="Eme L."/>
            <person name="Dacks J.B."/>
            <person name="Karnkowska A."/>
            <person name="Elias M."/>
            <person name="Hampl V."/>
        </authorList>
    </citation>
    <scope>NUCLEOTIDE SEQUENCE</scope>
    <source>
        <strain evidence="2">RCP-MX</strain>
    </source>
</reference>
<evidence type="ECO:0000313" key="2">
    <source>
        <dbReference type="EMBL" id="KAJ4452878.1"/>
    </source>
</evidence>
<organism evidence="2 3">
    <name type="scientific">Paratrimastix pyriformis</name>
    <dbReference type="NCBI Taxonomy" id="342808"/>
    <lineage>
        <taxon>Eukaryota</taxon>
        <taxon>Metamonada</taxon>
        <taxon>Preaxostyla</taxon>
        <taxon>Paratrimastigidae</taxon>
        <taxon>Paratrimastix</taxon>
    </lineage>
</organism>
<dbReference type="SUPFAM" id="SSF81383">
    <property type="entry name" value="F-box domain"/>
    <property type="match status" value="1"/>
</dbReference>
<dbReference type="Gene3D" id="2.60.120.920">
    <property type="match status" value="1"/>
</dbReference>
<accession>A0ABQ8U189</accession>
<dbReference type="InterPro" id="IPR036047">
    <property type="entry name" value="F-box-like_dom_sf"/>
</dbReference>
<gene>
    <name evidence="2" type="ORF">PAPYR_12822</name>
</gene>
<dbReference type="CDD" id="cd09917">
    <property type="entry name" value="F-box_SF"/>
    <property type="match status" value="1"/>
</dbReference>
<dbReference type="Pfam" id="PF12937">
    <property type="entry name" value="F-box-like"/>
    <property type="match status" value="1"/>
</dbReference>